<dbReference type="AlphaFoldDB" id="M0FKS7"/>
<accession>M0FKS7</accession>
<keyword evidence="3" id="KW-1185">Reference proteome</keyword>
<organism evidence="2 3">
    <name type="scientific">Halorubrum hochstenium ATCC 700873</name>
    <dbReference type="NCBI Taxonomy" id="1227481"/>
    <lineage>
        <taxon>Archaea</taxon>
        <taxon>Methanobacteriati</taxon>
        <taxon>Methanobacteriota</taxon>
        <taxon>Stenosarchaea group</taxon>
        <taxon>Halobacteria</taxon>
        <taxon>Halobacteriales</taxon>
        <taxon>Haloferacaceae</taxon>
        <taxon>Halorubrum</taxon>
    </lineage>
</organism>
<dbReference type="Proteomes" id="UP000011689">
    <property type="component" value="Unassembled WGS sequence"/>
</dbReference>
<sequence length="72" mass="7684">MSGPTDSTDSTVAVVSIHWIGGRDTNPFPSASVLPVPKPIRPTDPRPTHPRPITGVMCSTFVENRSDAKGRS</sequence>
<evidence type="ECO:0000313" key="2">
    <source>
        <dbReference type="EMBL" id="ELZ59902.1"/>
    </source>
</evidence>
<comment type="caution">
    <text evidence="2">The sequence shown here is derived from an EMBL/GenBank/DDBJ whole genome shotgun (WGS) entry which is preliminary data.</text>
</comment>
<reference evidence="2 3" key="1">
    <citation type="journal article" date="2014" name="PLoS Genet.">
        <title>Phylogenetically driven sequencing of extremely halophilic archaea reveals strategies for static and dynamic osmo-response.</title>
        <authorList>
            <person name="Becker E.A."/>
            <person name="Seitzer P.M."/>
            <person name="Tritt A."/>
            <person name="Larsen D."/>
            <person name="Krusor M."/>
            <person name="Yao A.I."/>
            <person name="Wu D."/>
            <person name="Madern D."/>
            <person name="Eisen J.A."/>
            <person name="Darling A.E."/>
            <person name="Facciotti M.T."/>
        </authorList>
    </citation>
    <scope>NUCLEOTIDE SEQUENCE [LARGE SCALE GENOMIC DNA]</scope>
    <source>
        <strain evidence="2 3">ATCC 700873</strain>
    </source>
</reference>
<dbReference type="EMBL" id="AOJO01000013">
    <property type="protein sequence ID" value="ELZ59902.1"/>
    <property type="molecule type" value="Genomic_DNA"/>
</dbReference>
<evidence type="ECO:0000313" key="3">
    <source>
        <dbReference type="Proteomes" id="UP000011689"/>
    </source>
</evidence>
<evidence type="ECO:0000256" key="1">
    <source>
        <dbReference type="SAM" id="MobiDB-lite"/>
    </source>
</evidence>
<name>M0FKS7_9EURY</name>
<gene>
    <name evidence="2" type="ORF">C467_02586</name>
</gene>
<protein>
    <submittedName>
        <fullName evidence="2">Uncharacterized protein</fullName>
    </submittedName>
</protein>
<proteinExistence type="predicted"/>
<dbReference type="STRING" id="1227481.C467_02586"/>
<feature type="region of interest" description="Disordered" evidence="1">
    <location>
        <begin position="24"/>
        <end position="55"/>
    </location>
</feature>